<organism evidence="5 6">
    <name type="scientific">Brucella intermedia LMG 3301</name>
    <dbReference type="NCBI Taxonomy" id="641118"/>
    <lineage>
        <taxon>Bacteria</taxon>
        <taxon>Pseudomonadati</taxon>
        <taxon>Pseudomonadota</taxon>
        <taxon>Alphaproteobacteria</taxon>
        <taxon>Hyphomicrobiales</taxon>
        <taxon>Brucellaceae</taxon>
        <taxon>Brucella/Ochrobactrum group</taxon>
        <taxon>Brucella</taxon>
    </lineage>
</organism>
<proteinExistence type="inferred from homology"/>
<gene>
    <name evidence="5" type="ORF">OINT_2001095</name>
</gene>
<evidence type="ECO:0000256" key="1">
    <source>
        <dbReference type="ARBA" id="ARBA00022603"/>
    </source>
</evidence>
<dbReference type="AlphaFoldDB" id="C4WNF0"/>
<keyword evidence="2" id="KW-0808">Transferase</keyword>
<dbReference type="EMBL" id="ACQA01000002">
    <property type="protein sequence ID" value="EEQ93905.1"/>
    <property type="molecule type" value="Genomic_DNA"/>
</dbReference>
<dbReference type="Pfam" id="PF05063">
    <property type="entry name" value="MT-A70"/>
    <property type="match status" value="1"/>
</dbReference>
<comment type="caution">
    <text evidence="5">The sequence shown here is derived from an EMBL/GenBank/DDBJ whole genome shotgun (WGS) entry which is preliminary data.</text>
</comment>
<dbReference type="Proteomes" id="UP000004386">
    <property type="component" value="Unassembled WGS sequence"/>
</dbReference>
<dbReference type="InterPro" id="IPR029063">
    <property type="entry name" value="SAM-dependent_MTases_sf"/>
</dbReference>
<evidence type="ECO:0000256" key="4">
    <source>
        <dbReference type="PROSITE-ProRule" id="PRU00489"/>
    </source>
</evidence>
<evidence type="ECO:0000256" key="3">
    <source>
        <dbReference type="ARBA" id="ARBA00022691"/>
    </source>
</evidence>
<dbReference type="SUPFAM" id="SSF53335">
    <property type="entry name" value="S-adenosyl-L-methionine-dependent methyltransferases"/>
    <property type="match status" value="1"/>
</dbReference>
<evidence type="ECO:0000313" key="6">
    <source>
        <dbReference type="Proteomes" id="UP000004386"/>
    </source>
</evidence>
<evidence type="ECO:0000256" key="2">
    <source>
        <dbReference type="ARBA" id="ARBA00022679"/>
    </source>
</evidence>
<dbReference type="PANTHER" id="PTHR12829:SF7">
    <property type="entry name" value="N6-ADENOSINE-METHYLTRANSFERASE CATALYTIC SUBUNIT"/>
    <property type="match status" value="1"/>
</dbReference>
<dbReference type="RefSeq" id="WP_006469244.1">
    <property type="nucleotide sequence ID" value="NZ_ACQA01000002.1"/>
</dbReference>
<protein>
    <submittedName>
        <fullName evidence="5">Modification methylase MunI</fullName>
    </submittedName>
</protein>
<sequence>MNHEEMKMNEPLPSGPFGCVLADPRWAFRTYSKKNVAPARGRQPYSVMSLDDIKALPVEQVCARDCLLFMWTVSHLQREAFDVAASWGFRPVSVAFVWDKGRMGMGYWTRQEVEICHLFKRGKPRRLNKGVRSLIKAPRREHSRKPDEQYDRIERLVDGPYLELFARQAWAGWSSWGNEAGKYVAANDNQDLLGRVA</sequence>
<dbReference type="InterPro" id="IPR007757">
    <property type="entry name" value="MT-A70-like"/>
</dbReference>
<dbReference type="PANTHER" id="PTHR12829">
    <property type="entry name" value="N6-ADENOSINE-METHYLTRANSFERASE"/>
    <property type="match status" value="1"/>
</dbReference>
<comment type="similarity">
    <text evidence="4">Belongs to the MT-A70-like family.</text>
</comment>
<dbReference type="PROSITE" id="PS51143">
    <property type="entry name" value="MT_A70"/>
    <property type="match status" value="1"/>
</dbReference>
<keyword evidence="1 5" id="KW-0489">Methyltransferase</keyword>
<keyword evidence="3" id="KW-0949">S-adenosyl-L-methionine</keyword>
<dbReference type="GeneID" id="57304187"/>
<dbReference type="HOGENOM" id="CLU_018702_2_1_5"/>
<accession>C4WNF0</accession>
<evidence type="ECO:0000313" key="5">
    <source>
        <dbReference type="EMBL" id="EEQ93905.1"/>
    </source>
</evidence>
<name>C4WNF0_9HYPH</name>
<dbReference type="GO" id="GO:0008168">
    <property type="term" value="F:methyltransferase activity"/>
    <property type="evidence" value="ECO:0007669"/>
    <property type="project" value="UniProtKB-KW"/>
</dbReference>
<dbReference type="GO" id="GO:0032259">
    <property type="term" value="P:methylation"/>
    <property type="evidence" value="ECO:0007669"/>
    <property type="project" value="UniProtKB-KW"/>
</dbReference>
<reference evidence="5 6" key="1">
    <citation type="submission" date="2009-05" db="EMBL/GenBank/DDBJ databases">
        <authorList>
            <person name="Setubal J.C."/>
            <person name="Boyle S."/>
            <person name="Crasta O.R."/>
            <person name="Gillespie J.J."/>
            <person name="Kenyon R.W."/>
            <person name="Lu J."/>
            <person name="Mane S."/>
            <person name="Nagrani S."/>
            <person name="Shallom J.M."/>
            <person name="Shallom S."/>
            <person name="Shukla M."/>
            <person name="Snyder E.E."/>
            <person name="Sobral B.W."/>
            <person name="Wattam A.R."/>
            <person name="Will R."/>
            <person name="Williams K."/>
            <person name="Yoo H."/>
            <person name="Munk C."/>
            <person name="Tapia R."/>
            <person name="Green L."/>
            <person name="Rogers Y."/>
            <person name="Detter J.C."/>
            <person name="Bruce D."/>
            <person name="Brettin T.S."/>
            <person name="Tsolis R."/>
        </authorList>
    </citation>
    <scope>NUCLEOTIDE SEQUENCE [LARGE SCALE GENOMIC DNA]</scope>
    <source>
        <strain evidence="5 6">LMG 3301</strain>
    </source>
</reference>